<evidence type="ECO:0000256" key="7">
    <source>
        <dbReference type="ARBA" id="ARBA00047989"/>
    </source>
</evidence>
<evidence type="ECO:0000256" key="9">
    <source>
        <dbReference type="ARBA" id="ARBA00049893"/>
    </source>
</evidence>
<name>A0A9X2WI58_9GAMM</name>
<dbReference type="CDD" id="cd16833">
    <property type="entry name" value="YfiH"/>
    <property type="match status" value="1"/>
</dbReference>
<dbReference type="GO" id="GO:0017061">
    <property type="term" value="F:S-methyl-5-thioadenosine phosphorylase activity"/>
    <property type="evidence" value="ECO:0007669"/>
    <property type="project" value="UniProtKB-EC"/>
</dbReference>
<accession>A0A9X2WI58</accession>
<keyword evidence="5" id="KW-0378">Hydrolase</keyword>
<keyword evidence="6" id="KW-0862">Zinc</keyword>
<reference evidence="11" key="2">
    <citation type="submission" date="2022-08" db="EMBL/GenBank/DDBJ databases">
        <authorList>
            <person name="Dong C."/>
        </authorList>
    </citation>
    <scope>NUCLEOTIDE SEQUENCE</scope>
    <source>
        <strain evidence="11">59MF3M-4</strain>
    </source>
</reference>
<evidence type="ECO:0000256" key="3">
    <source>
        <dbReference type="ARBA" id="ARBA00022679"/>
    </source>
</evidence>
<dbReference type="Gene3D" id="3.60.140.10">
    <property type="entry name" value="CNF1/YfiH-like putative cysteine hydrolases"/>
    <property type="match status" value="1"/>
</dbReference>
<dbReference type="GO" id="GO:0016787">
    <property type="term" value="F:hydrolase activity"/>
    <property type="evidence" value="ECO:0007669"/>
    <property type="project" value="UniProtKB-KW"/>
</dbReference>
<keyword evidence="4" id="KW-0479">Metal-binding</keyword>
<dbReference type="Proteomes" id="UP001147830">
    <property type="component" value="Unassembled WGS sequence"/>
</dbReference>
<comment type="catalytic activity">
    <reaction evidence="8">
        <text>adenosine + phosphate = alpha-D-ribose 1-phosphate + adenine</text>
        <dbReference type="Rhea" id="RHEA:27642"/>
        <dbReference type="ChEBI" id="CHEBI:16335"/>
        <dbReference type="ChEBI" id="CHEBI:16708"/>
        <dbReference type="ChEBI" id="CHEBI:43474"/>
        <dbReference type="ChEBI" id="CHEBI:57720"/>
        <dbReference type="EC" id="2.4.2.1"/>
    </reaction>
    <physiologicalReaction direction="left-to-right" evidence="8">
        <dbReference type="Rhea" id="RHEA:27643"/>
    </physiologicalReaction>
</comment>
<dbReference type="EMBL" id="JAOANI010000028">
    <property type="protein sequence ID" value="MCT7360569.1"/>
    <property type="molecule type" value="Genomic_DNA"/>
</dbReference>
<evidence type="ECO:0000256" key="2">
    <source>
        <dbReference type="ARBA" id="ARBA00007353"/>
    </source>
</evidence>
<evidence type="ECO:0000256" key="1">
    <source>
        <dbReference type="ARBA" id="ARBA00000553"/>
    </source>
</evidence>
<evidence type="ECO:0000256" key="5">
    <source>
        <dbReference type="ARBA" id="ARBA00022801"/>
    </source>
</evidence>
<dbReference type="RefSeq" id="WP_260977400.1">
    <property type="nucleotide sequence ID" value="NZ_JAOANI010000028.1"/>
</dbReference>
<dbReference type="Pfam" id="PF02578">
    <property type="entry name" value="Cu-oxidase_4"/>
    <property type="match status" value="1"/>
</dbReference>
<dbReference type="GO" id="GO:0005507">
    <property type="term" value="F:copper ion binding"/>
    <property type="evidence" value="ECO:0007669"/>
    <property type="project" value="TreeGrafter"/>
</dbReference>
<reference evidence="11" key="1">
    <citation type="journal article" date="2022" name="Front. Microbiol.">
        <title>Genome-based taxonomic rearrangement of Oceanobacter-related bacteria including the description of Thalassolituus hydrocarbonoclasticus sp. nov. and Thalassolituus pacificus sp. nov. and emended description of the genus Thalassolituus.</title>
        <authorList>
            <person name="Dong C."/>
            <person name="Wei L."/>
            <person name="Wang J."/>
            <person name="Lai Q."/>
            <person name="Huang Z."/>
            <person name="Shao Z."/>
        </authorList>
    </citation>
    <scope>NUCLEOTIDE SEQUENCE</scope>
    <source>
        <strain evidence="11">59MF3M-4</strain>
    </source>
</reference>
<evidence type="ECO:0000256" key="8">
    <source>
        <dbReference type="ARBA" id="ARBA00048968"/>
    </source>
</evidence>
<evidence type="ECO:0000256" key="4">
    <source>
        <dbReference type="ARBA" id="ARBA00022723"/>
    </source>
</evidence>
<organism evidence="11 12">
    <name type="scientific">Thalassolituus pacificus</name>
    <dbReference type="NCBI Taxonomy" id="2975440"/>
    <lineage>
        <taxon>Bacteria</taxon>
        <taxon>Pseudomonadati</taxon>
        <taxon>Pseudomonadota</taxon>
        <taxon>Gammaproteobacteria</taxon>
        <taxon>Oceanospirillales</taxon>
        <taxon>Oceanospirillaceae</taxon>
        <taxon>Thalassolituus</taxon>
    </lineage>
</organism>
<comment type="catalytic activity">
    <reaction evidence="9">
        <text>S-methyl-5'-thioadenosine + phosphate = 5-(methylsulfanyl)-alpha-D-ribose 1-phosphate + adenine</text>
        <dbReference type="Rhea" id="RHEA:11852"/>
        <dbReference type="ChEBI" id="CHEBI:16708"/>
        <dbReference type="ChEBI" id="CHEBI:17509"/>
        <dbReference type="ChEBI" id="CHEBI:43474"/>
        <dbReference type="ChEBI" id="CHEBI:58533"/>
        <dbReference type="EC" id="2.4.2.28"/>
    </reaction>
    <physiologicalReaction direction="left-to-right" evidence="9">
        <dbReference type="Rhea" id="RHEA:11853"/>
    </physiologicalReaction>
</comment>
<evidence type="ECO:0000313" key="12">
    <source>
        <dbReference type="Proteomes" id="UP001147830"/>
    </source>
</evidence>
<dbReference type="PANTHER" id="PTHR30616">
    <property type="entry name" value="UNCHARACTERIZED PROTEIN YFIH"/>
    <property type="match status" value="1"/>
</dbReference>
<evidence type="ECO:0000256" key="6">
    <source>
        <dbReference type="ARBA" id="ARBA00022833"/>
    </source>
</evidence>
<comment type="catalytic activity">
    <reaction evidence="1">
        <text>inosine + phosphate = alpha-D-ribose 1-phosphate + hypoxanthine</text>
        <dbReference type="Rhea" id="RHEA:27646"/>
        <dbReference type="ChEBI" id="CHEBI:17368"/>
        <dbReference type="ChEBI" id="CHEBI:17596"/>
        <dbReference type="ChEBI" id="CHEBI:43474"/>
        <dbReference type="ChEBI" id="CHEBI:57720"/>
        <dbReference type="EC" id="2.4.2.1"/>
    </reaction>
    <physiologicalReaction direction="left-to-right" evidence="1">
        <dbReference type="Rhea" id="RHEA:27647"/>
    </physiologicalReaction>
</comment>
<comment type="caution">
    <text evidence="11">The sequence shown here is derived from an EMBL/GenBank/DDBJ whole genome shotgun (WGS) entry which is preliminary data.</text>
</comment>
<proteinExistence type="inferred from homology"/>
<protein>
    <recommendedName>
        <fullName evidence="10">Purine nucleoside phosphorylase</fullName>
    </recommendedName>
</protein>
<dbReference type="NCBIfam" id="TIGR00726">
    <property type="entry name" value="peptidoglycan editing factor PgeF"/>
    <property type="match status" value="1"/>
</dbReference>
<dbReference type="SUPFAM" id="SSF64438">
    <property type="entry name" value="CNF1/YfiH-like putative cysteine hydrolases"/>
    <property type="match status" value="1"/>
</dbReference>
<dbReference type="AlphaFoldDB" id="A0A9X2WI58"/>
<comment type="catalytic activity">
    <reaction evidence="7">
        <text>adenosine + H2O + H(+) = inosine + NH4(+)</text>
        <dbReference type="Rhea" id="RHEA:24408"/>
        <dbReference type="ChEBI" id="CHEBI:15377"/>
        <dbReference type="ChEBI" id="CHEBI:15378"/>
        <dbReference type="ChEBI" id="CHEBI:16335"/>
        <dbReference type="ChEBI" id="CHEBI:17596"/>
        <dbReference type="ChEBI" id="CHEBI:28938"/>
        <dbReference type="EC" id="3.5.4.4"/>
    </reaction>
    <physiologicalReaction direction="left-to-right" evidence="7">
        <dbReference type="Rhea" id="RHEA:24409"/>
    </physiologicalReaction>
</comment>
<dbReference type="InterPro" id="IPR003730">
    <property type="entry name" value="Cu_polyphenol_OxRdtase"/>
</dbReference>
<evidence type="ECO:0000256" key="10">
    <source>
        <dbReference type="RuleBase" id="RU361274"/>
    </source>
</evidence>
<keyword evidence="3" id="KW-0808">Transferase</keyword>
<dbReference type="InterPro" id="IPR011324">
    <property type="entry name" value="Cytotoxic_necrot_fac-like_cat"/>
</dbReference>
<sequence>MPNAESGLLIPDWPLPAGVAAAITTRLGGVSVSPYEHNNLALHVGDDASLVRLNRKRLWQQLPGVQGIQWLSQVHGTTVIRACGESVVPEADAQFSDTPGLACAILTADCLPVLFCAADGSQVAAAHAGWRGLAAGILLNTLAAFPDPSLVRVYLGPAIGPAAFEVGPEVRQAFAWAPDSCFRSGRGDRLMADIYALARLQLLRAGVGEVAGGGFCTCSDERFYSYRRQSQTGRMASLIWIKS</sequence>
<gene>
    <name evidence="11" type="primary">pgeF</name>
    <name evidence="11" type="ORF">NYR02_16225</name>
</gene>
<dbReference type="InterPro" id="IPR038371">
    <property type="entry name" value="Cu_polyphenol_OxRdtase_sf"/>
</dbReference>
<keyword evidence="12" id="KW-1185">Reference proteome</keyword>
<dbReference type="PANTHER" id="PTHR30616:SF2">
    <property type="entry name" value="PURINE NUCLEOSIDE PHOSPHORYLASE LACC1"/>
    <property type="match status" value="1"/>
</dbReference>
<evidence type="ECO:0000313" key="11">
    <source>
        <dbReference type="EMBL" id="MCT7360569.1"/>
    </source>
</evidence>
<comment type="similarity">
    <text evidence="2 10">Belongs to the purine nucleoside phosphorylase YfiH/LACC1 family.</text>
</comment>